<dbReference type="Gene3D" id="3.10.310.10">
    <property type="entry name" value="Diaminopimelate Epimerase, Chain A, domain 1"/>
    <property type="match status" value="2"/>
</dbReference>
<proteinExistence type="inferred from homology"/>
<dbReference type="InterPro" id="IPR003719">
    <property type="entry name" value="Phenazine_PhzF-like"/>
</dbReference>
<dbReference type="PANTHER" id="PTHR13774:SF17">
    <property type="entry name" value="PHENAZINE BIOSYNTHESIS-LIKE DOMAIN-CONTAINING PROTEIN"/>
    <property type="match status" value="1"/>
</dbReference>
<dbReference type="Pfam" id="PF02567">
    <property type="entry name" value="PhzC-PhzF"/>
    <property type="match status" value="1"/>
</dbReference>
<protein>
    <submittedName>
        <fullName evidence="3">Putative isomerase ydde, phzc-phzf family</fullName>
    </submittedName>
</protein>
<gene>
    <name evidence="3" type="ORF">ASZ90_003865</name>
</gene>
<comment type="caution">
    <text evidence="3">The sequence shown here is derived from an EMBL/GenBank/DDBJ whole genome shotgun (WGS) entry which is preliminary data.</text>
</comment>
<evidence type="ECO:0000256" key="1">
    <source>
        <dbReference type="ARBA" id="ARBA00008270"/>
    </source>
</evidence>
<dbReference type="AlphaFoldDB" id="A0A0W8FZH5"/>
<dbReference type="PIRSF" id="PIRSF016184">
    <property type="entry name" value="PhzC_PhzF"/>
    <property type="match status" value="1"/>
</dbReference>
<evidence type="ECO:0000256" key="2">
    <source>
        <dbReference type="ARBA" id="ARBA00023235"/>
    </source>
</evidence>
<dbReference type="EMBL" id="LNQE01000490">
    <property type="protein sequence ID" value="KUG26299.1"/>
    <property type="molecule type" value="Genomic_DNA"/>
</dbReference>
<dbReference type="GO" id="GO:0016853">
    <property type="term" value="F:isomerase activity"/>
    <property type="evidence" value="ECO:0007669"/>
    <property type="project" value="UniProtKB-KW"/>
</dbReference>
<dbReference type="PANTHER" id="PTHR13774">
    <property type="entry name" value="PHENAZINE BIOSYNTHESIS PROTEIN"/>
    <property type="match status" value="1"/>
</dbReference>
<name>A0A0W8FZH5_9ZZZZ</name>
<dbReference type="SUPFAM" id="SSF54506">
    <property type="entry name" value="Diaminopimelate epimerase-like"/>
    <property type="match status" value="1"/>
</dbReference>
<reference evidence="3" key="1">
    <citation type="journal article" date="2015" name="Proc. Natl. Acad. Sci. U.S.A.">
        <title>Networks of energetic and metabolic interactions define dynamics in microbial communities.</title>
        <authorList>
            <person name="Embree M."/>
            <person name="Liu J.K."/>
            <person name="Al-Bassam M.M."/>
            <person name="Zengler K."/>
        </authorList>
    </citation>
    <scope>NUCLEOTIDE SEQUENCE</scope>
</reference>
<organism evidence="3">
    <name type="scientific">hydrocarbon metagenome</name>
    <dbReference type="NCBI Taxonomy" id="938273"/>
    <lineage>
        <taxon>unclassified sequences</taxon>
        <taxon>metagenomes</taxon>
        <taxon>ecological metagenomes</taxon>
    </lineage>
</organism>
<keyword evidence="2 3" id="KW-0413">Isomerase</keyword>
<dbReference type="GO" id="GO:0005737">
    <property type="term" value="C:cytoplasm"/>
    <property type="evidence" value="ECO:0007669"/>
    <property type="project" value="TreeGrafter"/>
</dbReference>
<dbReference type="NCBIfam" id="TIGR00654">
    <property type="entry name" value="PhzF_family"/>
    <property type="match status" value="1"/>
</dbReference>
<sequence length="259" mass="29340">MAIKIYQVDSFTDKLFSGNPAAVCPLVEWLDDKILQNIAAENNLSETAFFVKKDEIFHLRWFTPKIEVDLCGHATLAAAYVLFKLMNYENNKIVFESFSGNLVVTKTDELITLDFPSARPRKIEMTDKYFNCINKIPQEVQLNSKLMFVLKNEDEVRNAVPNFEAISELESDGLIITAHGNKVDFVSRYFAPHAGIPEDPVTGSAHTILTPYWSEKLNKKKLYARQLSERGGSLICEDFGERIKISGKAVLYSVGEIYL</sequence>
<comment type="similarity">
    <text evidence="1">Belongs to the PhzF family.</text>
</comment>
<accession>A0A0W8FZH5</accession>
<evidence type="ECO:0000313" key="3">
    <source>
        <dbReference type="EMBL" id="KUG26299.1"/>
    </source>
</evidence>